<organism evidence="2 3">
    <name type="scientific">Antarcticimicrobium sediminis</name>
    <dbReference type="NCBI Taxonomy" id="2546227"/>
    <lineage>
        <taxon>Bacteria</taxon>
        <taxon>Pseudomonadati</taxon>
        <taxon>Pseudomonadota</taxon>
        <taxon>Alphaproteobacteria</taxon>
        <taxon>Rhodobacterales</taxon>
        <taxon>Paracoccaceae</taxon>
        <taxon>Antarcticimicrobium</taxon>
    </lineage>
</organism>
<sequence length="282" mass="30812">MSNDSHPSPLHSGARRAADEFSDVDVLRGMLGASNDACWCMEFGTPVDLTLSDDDVTRQIFGNDPYWRLCNAAMERLYQVPAGQTLSERPVREIFPENDSNLEFVRNLIANGFEVDAAPALDRGYDGVEVYVENDVRAHIAEGMLYRMFGVVRNVGKHRRRERALEDRLDALQSMIWAIPTPFLAVDAAGEIEVVNAAGAHCLGVAPEALLGQSFDSVLPAAAPRADVLEAMSKVRTLAIPITERFAGAVVGEVWQFTPYEASGGTGCLVMILPEMVAEVRS</sequence>
<name>A0A4R5EYS1_9RHOB</name>
<dbReference type="PROSITE" id="PS50112">
    <property type="entry name" value="PAS"/>
    <property type="match status" value="1"/>
</dbReference>
<dbReference type="InterPro" id="IPR013656">
    <property type="entry name" value="PAS_4"/>
</dbReference>
<dbReference type="EMBL" id="SMFP01000002">
    <property type="protein sequence ID" value="TDE40234.1"/>
    <property type="molecule type" value="Genomic_DNA"/>
</dbReference>
<reference evidence="2 3" key="1">
    <citation type="submission" date="2019-03" db="EMBL/GenBank/DDBJ databases">
        <authorList>
            <person name="Zhang S."/>
        </authorList>
    </citation>
    <scope>NUCLEOTIDE SEQUENCE [LARGE SCALE GENOMIC DNA]</scope>
    <source>
        <strain evidence="2 3">S4J41</strain>
    </source>
</reference>
<dbReference type="Proteomes" id="UP000294662">
    <property type="component" value="Unassembled WGS sequence"/>
</dbReference>
<dbReference type="CDD" id="cd00130">
    <property type="entry name" value="PAS"/>
    <property type="match status" value="1"/>
</dbReference>
<accession>A0A4R5EYS1</accession>
<dbReference type="Gene3D" id="3.30.450.20">
    <property type="entry name" value="PAS domain"/>
    <property type="match status" value="2"/>
</dbReference>
<evidence type="ECO:0000259" key="1">
    <source>
        <dbReference type="PROSITE" id="PS50112"/>
    </source>
</evidence>
<gene>
    <name evidence="2" type="ORF">E1B25_04585</name>
</gene>
<keyword evidence="3" id="KW-1185">Reference proteome</keyword>
<protein>
    <submittedName>
        <fullName evidence="2">PAS domain-containing protein</fullName>
    </submittedName>
</protein>
<proteinExistence type="predicted"/>
<dbReference type="OrthoDB" id="7819489at2"/>
<dbReference type="SUPFAM" id="SSF55785">
    <property type="entry name" value="PYP-like sensor domain (PAS domain)"/>
    <property type="match status" value="2"/>
</dbReference>
<dbReference type="RefSeq" id="WP_132827492.1">
    <property type="nucleotide sequence ID" value="NZ_SMFP01000002.1"/>
</dbReference>
<dbReference type="Pfam" id="PF08448">
    <property type="entry name" value="PAS_4"/>
    <property type="match status" value="1"/>
</dbReference>
<evidence type="ECO:0000313" key="2">
    <source>
        <dbReference type="EMBL" id="TDE40234.1"/>
    </source>
</evidence>
<dbReference type="InterPro" id="IPR035965">
    <property type="entry name" value="PAS-like_dom_sf"/>
</dbReference>
<dbReference type="InterPro" id="IPR000014">
    <property type="entry name" value="PAS"/>
</dbReference>
<feature type="domain" description="PAS" evidence="1">
    <location>
        <begin position="168"/>
        <end position="220"/>
    </location>
</feature>
<comment type="caution">
    <text evidence="2">The sequence shown here is derived from an EMBL/GenBank/DDBJ whole genome shotgun (WGS) entry which is preliminary data.</text>
</comment>
<dbReference type="AlphaFoldDB" id="A0A4R5EYS1"/>
<evidence type="ECO:0000313" key="3">
    <source>
        <dbReference type="Proteomes" id="UP000294662"/>
    </source>
</evidence>